<name>A0AAE8Y073_9CAUD</name>
<dbReference type="EMBL" id="MZ334527">
    <property type="protein sequence ID" value="UBF23399.1"/>
    <property type="molecule type" value="Genomic_DNA"/>
</dbReference>
<evidence type="ECO:0000313" key="2">
    <source>
        <dbReference type="Proteomes" id="UP000827845"/>
    </source>
</evidence>
<protein>
    <submittedName>
        <fullName evidence="1">Uncharacterized protein</fullName>
    </submittedName>
</protein>
<dbReference type="Proteomes" id="UP000827845">
    <property type="component" value="Segment"/>
</dbReference>
<evidence type="ECO:0000313" key="1">
    <source>
        <dbReference type="EMBL" id="UBF23399.1"/>
    </source>
</evidence>
<dbReference type="InterPro" id="IPR055755">
    <property type="entry name" value="DUF7331"/>
</dbReference>
<sequence length="50" mass="5823">MTHNPDVPAPLAHKERVEYASMRIDDEFVVFERQNPQAWVQSDTTVPIKQ</sequence>
<reference evidence="1" key="1">
    <citation type="submission" date="2021-05" db="EMBL/GenBank/DDBJ databases">
        <title>Diversity, taxonomy and evolution of archaeal viruses of the class Caudoviricetes.</title>
        <authorList>
            <person name="Liu Y."/>
            <person name="Demina T.A."/>
            <person name="Roux S."/>
            <person name="Aiewsakun P."/>
            <person name="Kazlauskas D."/>
            <person name="Simmonds P."/>
            <person name="Prangishvili D."/>
            <person name="Oksanen H.M."/>
            <person name="Krupovic M."/>
        </authorList>
    </citation>
    <scope>NUCLEOTIDE SEQUENCE</scope>
    <source>
        <strain evidence="1">HATV-3/30</strain>
    </source>
</reference>
<organism evidence="1 2">
    <name type="scientific">Haloarcula tailed virus 3</name>
    <dbReference type="NCBI Taxonomy" id="2877990"/>
    <lineage>
        <taxon>Viruses</taxon>
        <taxon>Duplodnaviria</taxon>
        <taxon>Heunggongvirae</taxon>
        <taxon>Uroviricota</taxon>
        <taxon>Caudoviricetes</taxon>
        <taxon>Kirjokansivirales</taxon>
        <taxon>Pyrstoviridae</taxon>
        <taxon>Hatrivirus</taxon>
        <taxon>Hatrivirus caudatum</taxon>
        <taxon>Hatrivirus HATV3</taxon>
    </lineage>
</organism>
<proteinExistence type="predicted"/>
<gene>
    <name evidence="1" type="ORF">HATV-3_gp49</name>
</gene>
<dbReference type="Pfam" id="PF24018">
    <property type="entry name" value="DUF7331"/>
    <property type="match status" value="1"/>
</dbReference>
<keyword evidence="2" id="KW-1185">Reference proteome</keyword>
<accession>A0AAE8Y073</accession>